<dbReference type="PROSITE" id="PS01095">
    <property type="entry name" value="GH18_1"/>
    <property type="match status" value="1"/>
</dbReference>
<evidence type="ECO:0000313" key="15">
    <source>
        <dbReference type="EMBL" id="EUC54717.1"/>
    </source>
</evidence>
<dbReference type="SUPFAM" id="SSF51445">
    <property type="entry name" value="(Trans)glycosidases"/>
    <property type="match status" value="1"/>
</dbReference>
<dbReference type="InterPro" id="IPR050314">
    <property type="entry name" value="Glycosyl_Hydrlase_18"/>
</dbReference>
<keyword evidence="8" id="KW-0119">Carbohydrate metabolism</keyword>
<reference evidence="16" key="1">
    <citation type="journal article" date="2014" name="Genome Announc.">
        <title>Draft genome sequence of the plant-pathogenic soil fungus Rhizoctonia solani anastomosis group 3 strain Rhs1AP.</title>
        <authorList>
            <person name="Cubeta M.A."/>
            <person name="Thomas E."/>
            <person name="Dean R.A."/>
            <person name="Jabaji S."/>
            <person name="Neate S.M."/>
            <person name="Tavantzis S."/>
            <person name="Toda T."/>
            <person name="Vilgalys R."/>
            <person name="Bharathan N."/>
            <person name="Fedorova-Abrams N."/>
            <person name="Pakala S.B."/>
            <person name="Pakala S.M."/>
            <person name="Zafar N."/>
            <person name="Joardar V."/>
            <person name="Losada L."/>
            <person name="Nierman W.C."/>
        </authorList>
    </citation>
    <scope>NUCLEOTIDE SEQUENCE [LARGE SCALE GENOMIC DNA]</scope>
    <source>
        <strain evidence="16">AG-3</strain>
    </source>
</reference>
<evidence type="ECO:0000256" key="4">
    <source>
        <dbReference type="ARBA" id="ARBA00012729"/>
    </source>
</evidence>
<proteinExistence type="inferred from homology"/>
<dbReference type="EMBL" id="JATN01000322">
    <property type="protein sequence ID" value="EUC54717.1"/>
    <property type="molecule type" value="Genomic_DNA"/>
</dbReference>
<dbReference type="PROSITE" id="PS51910">
    <property type="entry name" value="GH18_2"/>
    <property type="match status" value="1"/>
</dbReference>
<keyword evidence="13" id="KW-1133">Transmembrane helix</keyword>
<dbReference type="GO" id="GO:0008061">
    <property type="term" value="F:chitin binding"/>
    <property type="evidence" value="ECO:0007669"/>
    <property type="project" value="InterPro"/>
</dbReference>
<keyword evidence="5" id="KW-0964">Secreted</keyword>
<evidence type="ECO:0000313" key="16">
    <source>
        <dbReference type="Proteomes" id="UP000030108"/>
    </source>
</evidence>
<dbReference type="GO" id="GO:0006032">
    <property type="term" value="P:chitin catabolic process"/>
    <property type="evidence" value="ECO:0007669"/>
    <property type="project" value="UniProtKB-KW"/>
</dbReference>
<dbReference type="FunFam" id="3.10.50.10:FF:000005">
    <property type="entry name" value="Endochitinase B1"/>
    <property type="match status" value="1"/>
</dbReference>
<sequence length="521" mass="57642">MSAARIAQYHVSSGLTTMTSSSAAYSRLATDADPDAIPLSDRASPDVRDTNNVPRHSRSYIRTALYVLGILAVAMASFRFGQLSVAPRHEAPGGRPPSSSPVTDHNSTQPGMANKLSVGYFVNWGIYGRKFPPSAIQVDTLTHILYAFANTSPDGSVILSDKWADTDIHYPGDSWNEDQTSNLYGCFKQLYLLKKKNRHLKLLLSIGGWTYSPALHPIIVDPHKRAKFVETAVTLLEDLGLDGLDVDYEYPQNEEQARGYVALLRELRLALDAHAHKKGTNYHFALTIAAPCGPSNYEKLHVREMDKYLTFWNLMSYDYAGSWDSVAGHQSNLLGGPSEISTDRAVKWYLSQGIRREKLVIGIPLYGRSFMNTDGPGKSYNGVGPGSWEAGSYDYRALPLPGAVTHIDSHRMASWSYDPRKKEMVTYDDEEIGVAKGRWIKHEGLAGAMYWELSGDKCPANPDRPEMEKGLGKEAAPGPSLVQVVADAMGGIFKGTGEEYGGWNWLRYEGSRYANMRNGME</sequence>
<dbReference type="Proteomes" id="UP000030108">
    <property type="component" value="Unassembled WGS sequence"/>
</dbReference>
<evidence type="ECO:0000256" key="6">
    <source>
        <dbReference type="ARBA" id="ARBA00022801"/>
    </source>
</evidence>
<feature type="region of interest" description="Disordered" evidence="12">
    <location>
        <begin position="35"/>
        <end position="54"/>
    </location>
</feature>
<comment type="subcellular location">
    <subcellularLocation>
        <location evidence="2">Secreted</location>
    </subcellularLocation>
</comment>
<dbReference type="InterPro" id="IPR029070">
    <property type="entry name" value="Chitinase_insertion_sf"/>
</dbReference>
<evidence type="ECO:0000256" key="12">
    <source>
        <dbReference type="SAM" id="MobiDB-lite"/>
    </source>
</evidence>
<dbReference type="InterPro" id="IPR017853">
    <property type="entry name" value="GH"/>
</dbReference>
<comment type="caution">
    <text evidence="15">The sequence shown here is derived from an EMBL/GenBank/DDBJ whole genome shotgun (WGS) entry which is preliminary data.</text>
</comment>
<keyword evidence="13" id="KW-0812">Transmembrane</keyword>
<evidence type="ECO:0000256" key="9">
    <source>
        <dbReference type="ARBA" id="ARBA00023295"/>
    </source>
</evidence>
<dbReference type="PANTHER" id="PTHR11177">
    <property type="entry name" value="CHITINASE"/>
    <property type="match status" value="1"/>
</dbReference>
<keyword evidence="13" id="KW-0472">Membrane</keyword>
<dbReference type="InterPro" id="IPR001579">
    <property type="entry name" value="Glyco_hydro_18_chit_AS"/>
</dbReference>
<dbReference type="CDD" id="cd06548">
    <property type="entry name" value="GH18_chitinase"/>
    <property type="match status" value="1"/>
</dbReference>
<feature type="region of interest" description="Disordered" evidence="12">
    <location>
        <begin position="88"/>
        <end position="110"/>
    </location>
</feature>
<feature type="domain" description="GH18" evidence="14">
    <location>
        <begin position="115"/>
        <end position="474"/>
    </location>
</feature>
<dbReference type="Pfam" id="PF00704">
    <property type="entry name" value="Glyco_hydro_18"/>
    <property type="match status" value="1"/>
</dbReference>
<evidence type="ECO:0000256" key="8">
    <source>
        <dbReference type="ARBA" id="ARBA00023277"/>
    </source>
</evidence>
<gene>
    <name evidence="15" type="ORF">RSOL_067320</name>
</gene>
<keyword evidence="6 11" id="KW-0378">Hydrolase</keyword>
<dbReference type="Gene3D" id="3.20.20.80">
    <property type="entry name" value="Glycosidases"/>
    <property type="match status" value="1"/>
</dbReference>
<keyword evidence="9 11" id="KW-0326">Glycosidase</keyword>
<dbReference type="Gene3D" id="3.10.50.10">
    <property type="match status" value="1"/>
</dbReference>
<evidence type="ECO:0000256" key="3">
    <source>
        <dbReference type="ARBA" id="ARBA00008682"/>
    </source>
</evidence>
<evidence type="ECO:0000256" key="10">
    <source>
        <dbReference type="ARBA" id="ARBA00023326"/>
    </source>
</evidence>
<name>X8IYF8_9AGAM</name>
<accession>X8IYF8</accession>
<dbReference type="SUPFAM" id="SSF54556">
    <property type="entry name" value="Chitinase insertion domain"/>
    <property type="match status" value="1"/>
</dbReference>
<dbReference type="EC" id="3.2.1.14" evidence="4"/>
<feature type="compositionally biased region" description="Polar residues" evidence="12">
    <location>
        <begin position="100"/>
        <end position="110"/>
    </location>
</feature>
<evidence type="ECO:0000256" key="1">
    <source>
        <dbReference type="ARBA" id="ARBA00000822"/>
    </source>
</evidence>
<keyword evidence="10" id="KW-0624">Polysaccharide degradation</keyword>
<dbReference type="SMART" id="SM00636">
    <property type="entry name" value="Glyco_18"/>
    <property type="match status" value="1"/>
</dbReference>
<dbReference type="AlphaFoldDB" id="X8IYF8"/>
<keyword evidence="7" id="KW-0146">Chitin degradation</keyword>
<dbReference type="InterPro" id="IPR011583">
    <property type="entry name" value="Chitinase_II/V-like_cat"/>
</dbReference>
<dbReference type="PANTHER" id="PTHR11177:SF317">
    <property type="entry name" value="CHITINASE 12-RELATED"/>
    <property type="match status" value="1"/>
</dbReference>
<dbReference type="GO" id="GO:0008843">
    <property type="term" value="F:endochitinase activity"/>
    <property type="evidence" value="ECO:0007669"/>
    <property type="project" value="UniProtKB-EC"/>
</dbReference>
<evidence type="ECO:0000256" key="2">
    <source>
        <dbReference type="ARBA" id="ARBA00004613"/>
    </source>
</evidence>
<evidence type="ECO:0000256" key="11">
    <source>
        <dbReference type="RuleBase" id="RU000489"/>
    </source>
</evidence>
<comment type="catalytic activity">
    <reaction evidence="1">
        <text>Random endo-hydrolysis of N-acetyl-beta-D-glucosaminide (1-&gt;4)-beta-linkages in chitin and chitodextrins.</text>
        <dbReference type="EC" id="3.2.1.14"/>
    </reaction>
</comment>
<protein>
    <recommendedName>
        <fullName evidence="4">chitinase</fullName>
        <ecNumber evidence="4">3.2.1.14</ecNumber>
    </recommendedName>
</protein>
<dbReference type="GO" id="GO:0000272">
    <property type="term" value="P:polysaccharide catabolic process"/>
    <property type="evidence" value="ECO:0007669"/>
    <property type="project" value="UniProtKB-KW"/>
</dbReference>
<evidence type="ECO:0000259" key="14">
    <source>
        <dbReference type="PROSITE" id="PS51910"/>
    </source>
</evidence>
<dbReference type="OrthoDB" id="76388at2759"/>
<comment type="similarity">
    <text evidence="3">Belongs to the glycosyl hydrolase 18 family. Chitinase class V subfamily.</text>
</comment>
<dbReference type="GO" id="GO:0005576">
    <property type="term" value="C:extracellular region"/>
    <property type="evidence" value="ECO:0007669"/>
    <property type="project" value="UniProtKB-SubCell"/>
</dbReference>
<evidence type="ECO:0000256" key="5">
    <source>
        <dbReference type="ARBA" id="ARBA00022525"/>
    </source>
</evidence>
<dbReference type="InterPro" id="IPR001223">
    <property type="entry name" value="Glyco_hydro18_cat"/>
</dbReference>
<organism evidence="15 16">
    <name type="scientific">Rhizoctonia solani AG-3 Rhs1AP</name>
    <dbReference type="NCBI Taxonomy" id="1086054"/>
    <lineage>
        <taxon>Eukaryota</taxon>
        <taxon>Fungi</taxon>
        <taxon>Dikarya</taxon>
        <taxon>Basidiomycota</taxon>
        <taxon>Agaricomycotina</taxon>
        <taxon>Agaricomycetes</taxon>
        <taxon>Cantharellales</taxon>
        <taxon>Ceratobasidiaceae</taxon>
        <taxon>Rhizoctonia</taxon>
    </lineage>
</organism>
<feature type="transmembrane region" description="Helical" evidence="13">
    <location>
        <begin position="63"/>
        <end position="81"/>
    </location>
</feature>
<dbReference type="FunFam" id="3.20.20.80:FF:000075">
    <property type="entry name" value="Sporulation-specific chitinase"/>
    <property type="match status" value="1"/>
</dbReference>
<evidence type="ECO:0000256" key="13">
    <source>
        <dbReference type="SAM" id="Phobius"/>
    </source>
</evidence>
<evidence type="ECO:0000256" key="7">
    <source>
        <dbReference type="ARBA" id="ARBA00023024"/>
    </source>
</evidence>